<feature type="region of interest" description="Disordered" evidence="1">
    <location>
        <begin position="593"/>
        <end position="639"/>
    </location>
</feature>
<name>A0A6A6NX65_9PEZI</name>
<evidence type="ECO:0000313" key="2">
    <source>
        <dbReference type="EMBL" id="KAF2456158.1"/>
    </source>
</evidence>
<evidence type="ECO:0000256" key="1">
    <source>
        <dbReference type="SAM" id="MobiDB-lite"/>
    </source>
</evidence>
<feature type="compositionally biased region" description="Polar residues" evidence="1">
    <location>
        <begin position="377"/>
        <end position="389"/>
    </location>
</feature>
<feature type="compositionally biased region" description="Polar residues" evidence="1">
    <location>
        <begin position="400"/>
        <end position="410"/>
    </location>
</feature>
<accession>A0A6A6NX65</accession>
<dbReference type="AlphaFoldDB" id="A0A6A6NX65"/>
<feature type="region of interest" description="Disordered" evidence="1">
    <location>
        <begin position="163"/>
        <end position="205"/>
    </location>
</feature>
<feature type="compositionally biased region" description="Polar residues" evidence="1">
    <location>
        <begin position="813"/>
        <end position="823"/>
    </location>
</feature>
<feature type="compositionally biased region" description="Polar residues" evidence="1">
    <location>
        <begin position="1"/>
        <end position="20"/>
    </location>
</feature>
<feature type="compositionally biased region" description="Polar residues" evidence="1">
    <location>
        <begin position="172"/>
        <end position="198"/>
    </location>
</feature>
<gene>
    <name evidence="2" type="ORF">BDY21DRAFT_364889</name>
</gene>
<feature type="compositionally biased region" description="Polar residues" evidence="1">
    <location>
        <begin position="338"/>
        <end position="356"/>
    </location>
</feature>
<evidence type="ECO:0000313" key="3">
    <source>
        <dbReference type="Proteomes" id="UP000799766"/>
    </source>
</evidence>
<dbReference type="EMBL" id="MU001684">
    <property type="protein sequence ID" value="KAF2456158.1"/>
    <property type="molecule type" value="Genomic_DNA"/>
</dbReference>
<feature type="compositionally biased region" description="Polar residues" evidence="1">
    <location>
        <begin position="295"/>
        <end position="318"/>
    </location>
</feature>
<dbReference type="Proteomes" id="UP000799766">
    <property type="component" value="Unassembled WGS sequence"/>
</dbReference>
<feature type="region of interest" description="Disordered" evidence="1">
    <location>
        <begin position="1"/>
        <end position="40"/>
    </location>
</feature>
<feature type="region of interest" description="Disordered" evidence="1">
    <location>
        <begin position="775"/>
        <end position="895"/>
    </location>
</feature>
<feature type="region of interest" description="Disordered" evidence="1">
    <location>
        <begin position="222"/>
        <end position="248"/>
    </location>
</feature>
<reference evidence="2" key="1">
    <citation type="journal article" date="2020" name="Stud. Mycol.">
        <title>101 Dothideomycetes genomes: a test case for predicting lifestyles and emergence of pathogens.</title>
        <authorList>
            <person name="Haridas S."/>
            <person name="Albert R."/>
            <person name="Binder M."/>
            <person name="Bloem J."/>
            <person name="Labutti K."/>
            <person name="Salamov A."/>
            <person name="Andreopoulos B."/>
            <person name="Baker S."/>
            <person name="Barry K."/>
            <person name="Bills G."/>
            <person name="Bluhm B."/>
            <person name="Cannon C."/>
            <person name="Castanera R."/>
            <person name="Culley D."/>
            <person name="Daum C."/>
            <person name="Ezra D."/>
            <person name="Gonzalez J."/>
            <person name="Henrissat B."/>
            <person name="Kuo A."/>
            <person name="Liang C."/>
            <person name="Lipzen A."/>
            <person name="Lutzoni F."/>
            <person name="Magnuson J."/>
            <person name="Mondo S."/>
            <person name="Nolan M."/>
            <person name="Ohm R."/>
            <person name="Pangilinan J."/>
            <person name="Park H.-J."/>
            <person name="Ramirez L."/>
            <person name="Alfaro M."/>
            <person name="Sun H."/>
            <person name="Tritt A."/>
            <person name="Yoshinaga Y."/>
            <person name="Zwiers L.-H."/>
            <person name="Turgeon B."/>
            <person name="Goodwin S."/>
            <person name="Spatafora J."/>
            <person name="Crous P."/>
            <person name="Grigoriev I."/>
        </authorList>
    </citation>
    <scope>NUCLEOTIDE SEQUENCE</scope>
    <source>
        <strain evidence="2">ATCC 16933</strain>
    </source>
</reference>
<feature type="compositionally biased region" description="Basic and acidic residues" evidence="1">
    <location>
        <begin position="593"/>
        <end position="612"/>
    </location>
</feature>
<feature type="compositionally biased region" description="Polar residues" evidence="1">
    <location>
        <begin position="229"/>
        <end position="240"/>
    </location>
</feature>
<proteinExistence type="predicted"/>
<keyword evidence="3" id="KW-1185">Reference proteome</keyword>
<organism evidence="2 3">
    <name type="scientific">Lineolata rhizophorae</name>
    <dbReference type="NCBI Taxonomy" id="578093"/>
    <lineage>
        <taxon>Eukaryota</taxon>
        <taxon>Fungi</taxon>
        <taxon>Dikarya</taxon>
        <taxon>Ascomycota</taxon>
        <taxon>Pezizomycotina</taxon>
        <taxon>Dothideomycetes</taxon>
        <taxon>Dothideomycetes incertae sedis</taxon>
        <taxon>Lineolatales</taxon>
        <taxon>Lineolataceae</taxon>
        <taxon>Lineolata</taxon>
    </lineage>
</organism>
<sequence length="895" mass="96026">MSQGFQKNPNTGMDDNNDQPGASFDNLFGDFAPGEDFDPNLLQGDLNDFARLEEILGEFVTGNDASAGHGPGGELAGESSLTYGQQEAATGENFPAYGHEVAALGRNTLSHEQERAATQAHTMTHEQEGTAIREHTLAQGTVEATTGEHPLDHGPARMPEAAIPGNNLVDDGQSNDPQHPNVGNSVGETQQPVQQPGNQHGLDFTHDTLGLSEQELYAILNFDPPKSAGPQQSQAGQDTGTGAGDHMDFNVNFEEISNDVDALMTAPATPHLVHQPASNQGGPAKLGYQVPQAASGHSSDQQAQVTSGHGSHHQSQVASAHGSHHQSQVASAPAPSRHQGQVTSGHGSYHQAQVASTPGAYHPAQVTPAPGQRHRQFTPSANAHMTSLPETRRPGYLSNPAAQHTQTFSNPPHHRREPPVARPQAAQMSGSNIAPAAPAAGVGSRAGSGPSTARGHGMPAPTQTPGPREGVKVENAFILRHEAPPAHERRLRDIPSGLNVHETSTYFMRPGGPRTATHWEDFQTGLVQTNNAARARYGLQPYGESVRYRNQAFHQLQAANRTRGEYRILLGEMGRAAQELRAQGLAREAGEVQEMRREVTREADRALNDFKHGSRGKGRAGEENQADNSPRPPYGFTPGGYYPNHPALYGMQYNAYINQGRAMERSAARPAREPVRTAEPAEFVFIGGVPLSRVPADDPRRQPIVDGLREAAEVGHLFSNLVDHVPEQFHRALEIYETPAFMRTNPHLYPFYLEDPLFIAQNAGLFTTGDQERAGEALRRERAGQVGQDVGAGGNGRRPGAQHGAVQVPPPTTRQAATGQSPGLRSPAKRRHADDGDEDPANPPAKRQRRTPGGPAGQTQGLRSPGKRRRPDDDDDEEGQAGPAKRQRRNPGGPA</sequence>
<protein>
    <submittedName>
        <fullName evidence="2">Uncharacterized protein</fullName>
    </submittedName>
</protein>
<feature type="region of interest" description="Disordered" evidence="1">
    <location>
        <begin position="272"/>
        <end position="469"/>
    </location>
</feature>